<reference evidence="3 4" key="2">
    <citation type="submission" date="2013-04" db="EMBL/GenBank/DDBJ databases">
        <title>The Genome Sequence of Bilophila wadsworthia 3_1_6.</title>
        <authorList>
            <consortium name="The Broad Institute Genomics Platform"/>
            <person name="Earl A."/>
            <person name="Ward D."/>
            <person name="Feldgarden M."/>
            <person name="Gevers D."/>
            <person name="Sibley C."/>
            <person name="Strauss J."/>
            <person name="Allen-Vercoe E."/>
            <person name="Walker B."/>
            <person name="Young S."/>
            <person name="Zeng Q."/>
            <person name="Gargeya S."/>
            <person name="Fitzgerald M."/>
            <person name="Haas B."/>
            <person name="Abouelleil A."/>
            <person name="Allen A.W."/>
            <person name="Alvarado L."/>
            <person name="Arachchi H.M."/>
            <person name="Berlin A.M."/>
            <person name="Chapman S.B."/>
            <person name="Gainer-Dewar J."/>
            <person name="Goldberg J."/>
            <person name="Griggs A."/>
            <person name="Gujja S."/>
            <person name="Hansen M."/>
            <person name="Howarth C."/>
            <person name="Imamovic A."/>
            <person name="Ireland A."/>
            <person name="Larimer J."/>
            <person name="McCowan C."/>
            <person name="Murphy C."/>
            <person name="Pearson M."/>
            <person name="Poon T.W."/>
            <person name="Priest M."/>
            <person name="Roberts A."/>
            <person name="Saif S."/>
            <person name="Shea T."/>
            <person name="Sisk P."/>
            <person name="Sykes S."/>
            <person name="Wortman J."/>
            <person name="Nusbaum C."/>
            <person name="Birren B."/>
        </authorList>
    </citation>
    <scope>NUCLEOTIDE SEQUENCE [LARGE SCALE GENOMIC DNA]</scope>
    <source>
        <strain evidence="3 4">3_1_6</strain>
    </source>
</reference>
<organism evidence="3 4">
    <name type="scientific">Bilophila wadsworthia (strain 3_1_6)</name>
    <dbReference type="NCBI Taxonomy" id="563192"/>
    <lineage>
        <taxon>Bacteria</taxon>
        <taxon>Pseudomonadati</taxon>
        <taxon>Thermodesulfobacteriota</taxon>
        <taxon>Desulfovibrionia</taxon>
        <taxon>Desulfovibrionales</taxon>
        <taxon>Desulfovibrionaceae</taxon>
        <taxon>Bilophila</taxon>
    </lineage>
</organism>
<evidence type="ECO:0000256" key="2">
    <source>
        <dbReference type="SAM" id="Phobius"/>
    </source>
</evidence>
<evidence type="ECO:0000313" key="4">
    <source>
        <dbReference type="Proteomes" id="UP000006034"/>
    </source>
</evidence>
<feature type="transmembrane region" description="Helical" evidence="2">
    <location>
        <begin position="139"/>
        <end position="160"/>
    </location>
</feature>
<feature type="transmembrane region" description="Helical" evidence="2">
    <location>
        <begin position="50"/>
        <end position="67"/>
    </location>
</feature>
<dbReference type="EMBL" id="ADCP02000001">
    <property type="protein sequence ID" value="EFV44025.2"/>
    <property type="molecule type" value="Genomic_DNA"/>
</dbReference>
<dbReference type="STRING" id="563192.HMPREF0179_02156"/>
<dbReference type="eggNOG" id="ENOG50334TU">
    <property type="taxonomic scope" value="Bacteria"/>
</dbReference>
<protein>
    <recommendedName>
        <fullName evidence="5">5-bromo-4-chloroindolyl phosphate hydrolysis protein</fullName>
    </recommendedName>
</protein>
<dbReference type="HOGENOM" id="CLU_851710_0_0_7"/>
<comment type="caution">
    <text evidence="3">The sequence shown here is derived from an EMBL/GenBank/DDBJ whole genome shotgun (WGS) entry which is preliminary data.</text>
</comment>
<accession>E5Y7J1</accession>
<reference evidence="3 4" key="1">
    <citation type="submission" date="2010-10" db="EMBL/GenBank/DDBJ databases">
        <authorList>
            <consortium name="The Broad Institute Genome Sequencing Platform"/>
            <person name="Ward D."/>
            <person name="Earl A."/>
            <person name="Feldgarden M."/>
            <person name="Young S.K."/>
            <person name="Gargeya S."/>
            <person name="Zeng Q."/>
            <person name="Alvarado L."/>
            <person name="Berlin A."/>
            <person name="Bochicchio J."/>
            <person name="Chapman S.B."/>
            <person name="Chen Z."/>
            <person name="Freedman E."/>
            <person name="Gellesch M."/>
            <person name="Goldberg J."/>
            <person name="Griggs A."/>
            <person name="Gujja S."/>
            <person name="Heilman E."/>
            <person name="Heiman D."/>
            <person name="Howarth C."/>
            <person name="Mehta T."/>
            <person name="Neiman D."/>
            <person name="Pearson M."/>
            <person name="Roberts A."/>
            <person name="Saif S."/>
            <person name="Shea T."/>
            <person name="Shenoy N."/>
            <person name="Sisk P."/>
            <person name="Stolte C."/>
            <person name="Sykes S."/>
            <person name="White J."/>
            <person name="Yandava C."/>
            <person name="Allen-Vercoe E."/>
            <person name="Sibley C."/>
            <person name="Ambrose C.E."/>
            <person name="Strauss J."/>
            <person name="Daigneault M."/>
            <person name="Haas B."/>
            <person name="Nusbaum C."/>
            <person name="Birren B."/>
        </authorList>
    </citation>
    <scope>NUCLEOTIDE SEQUENCE [LARGE SCALE GENOMIC DNA]</scope>
    <source>
        <strain evidence="3 4">3_1_6</strain>
    </source>
</reference>
<keyword evidence="2" id="KW-1133">Transmembrane helix</keyword>
<keyword evidence="2" id="KW-0472">Membrane</keyword>
<gene>
    <name evidence="3" type="ORF">HMPREF0179_02156</name>
</gene>
<evidence type="ECO:0000256" key="1">
    <source>
        <dbReference type="SAM" id="MobiDB-lite"/>
    </source>
</evidence>
<keyword evidence="4" id="KW-1185">Reference proteome</keyword>
<dbReference type="InterPro" id="IPR018770">
    <property type="entry name" value="ChloroindolylP_hydrolase"/>
</dbReference>
<dbReference type="AlphaFoldDB" id="E5Y7J1"/>
<feature type="compositionally biased region" description="Basic and acidic residues" evidence="1">
    <location>
        <begin position="168"/>
        <end position="177"/>
    </location>
</feature>
<dbReference type="Proteomes" id="UP000006034">
    <property type="component" value="Unassembled WGS sequence"/>
</dbReference>
<name>E5Y7J1_BILW3</name>
<evidence type="ECO:0000313" key="3">
    <source>
        <dbReference type="EMBL" id="EFV44025.2"/>
    </source>
</evidence>
<sequence>MVVGPNAEEPKGSFWDAIRRFFKRILFHISAFIIGAILSTHVPQIHPGEAALGVYLGLICIVARGASRKPSWLVPAVSGAGLAVLLILFGMPFPYALFWGGLQSWVQRLLVKSFRMGTEWVPFSLLLIMAFSVRQTLSLPLAMLFCALLAGGQGILWALARKRAAELAPKPKPEPKPEPAPSPDEPASMKASRASLAELECKLPGLPAETQASVRAIMQSANNILGCMATDPRDVDHGARFLKRYLAATHGIVDTHLRFAHDKDISPDVASALARSNDMLARLKVAFAKEHALLLQNDVTDFSADLKTLDTLLKMDGN</sequence>
<feature type="transmembrane region" description="Helical" evidence="2">
    <location>
        <begin position="21"/>
        <end position="38"/>
    </location>
</feature>
<feature type="transmembrane region" description="Helical" evidence="2">
    <location>
        <begin position="79"/>
        <end position="102"/>
    </location>
</feature>
<feature type="region of interest" description="Disordered" evidence="1">
    <location>
        <begin position="168"/>
        <end position="191"/>
    </location>
</feature>
<keyword evidence="2" id="KW-0812">Transmembrane</keyword>
<evidence type="ECO:0008006" key="5">
    <source>
        <dbReference type="Google" id="ProtNLM"/>
    </source>
</evidence>
<proteinExistence type="predicted"/>
<feature type="transmembrane region" description="Helical" evidence="2">
    <location>
        <begin position="114"/>
        <end position="133"/>
    </location>
</feature>
<dbReference type="Pfam" id="PF10112">
    <property type="entry name" value="Halogen_Hydrol"/>
    <property type="match status" value="1"/>
</dbReference>